<feature type="chain" id="PRO_5020626886" evidence="1">
    <location>
        <begin position="18"/>
        <end position="55"/>
    </location>
</feature>
<keyword evidence="1" id="KW-0732">Signal</keyword>
<evidence type="ECO:0000256" key="1">
    <source>
        <dbReference type="SAM" id="SignalP"/>
    </source>
</evidence>
<organism evidence="2 3">
    <name type="scientific">Setaria viridis</name>
    <name type="common">Green bristlegrass</name>
    <name type="synonym">Setaria italica subsp. viridis</name>
    <dbReference type="NCBI Taxonomy" id="4556"/>
    <lineage>
        <taxon>Eukaryota</taxon>
        <taxon>Viridiplantae</taxon>
        <taxon>Streptophyta</taxon>
        <taxon>Embryophyta</taxon>
        <taxon>Tracheophyta</taxon>
        <taxon>Spermatophyta</taxon>
        <taxon>Magnoliopsida</taxon>
        <taxon>Liliopsida</taxon>
        <taxon>Poales</taxon>
        <taxon>Poaceae</taxon>
        <taxon>PACMAD clade</taxon>
        <taxon>Panicoideae</taxon>
        <taxon>Panicodae</taxon>
        <taxon>Paniceae</taxon>
        <taxon>Cenchrinae</taxon>
        <taxon>Setaria</taxon>
    </lineage>
</organism>
<evidence type="ECO:0000313" key="3">
    <source>
        <dbReference type="Proteomes" id="UP000298652"/>
    </source>
</evidence>
<proteinExistence type="predicted"/>
<gene>
    <name evidence="2" type="ORF">SEVIR_6G038066v2</name>
</gene>
<evidence type="ECO:0000313" key="2">
    <source>
        <dbReference type="EMBL" id="TKW08654.1"/>
    </source>
</evidence>
<protein>
    <submittedName>
        <fullName evidence="2">Uncharacterized protein</fullName>
    </submittedName>
</protein>
<reference evidence="2" key="1">
    <citation type="submission" date="2019-03" db="EMBL/GenBank/DDBJ databases">
        <title>WGS assembly of Setaria viridis.</title>
        <authorList>
            <person name="Huang P."/>
            <person name="Jenkins J."/>
            <person name="Grimwood J."/>
            <person name="Barry K."/>
            <person name="Healey A."/>
            <person name="Mamidi S."/>
            <person name="Sreedasyam A."/>
            <person name="Shu S."/>
            <person name="Feldman M."/>
            <person name="Wu J."/>
            <person name="Yu Y."/>
            <person name="Chen C."/>
            <person name="Johnson J."/>
            <person name="Rokhsar D."/>
            <person name="Baxter I."/>
            <person name="Schmutz J."/>
            <person name="Brutnell T."/>
            <person name="Kellogg E."/>
        </authorList>
    </citation>
    <scope>NUCLEOTIDE SEQUENCE [LARGE SCALE GENOMIC DNA]</scope>
</reference>
<dbReference type="Gramene" id="TKW08654">
    <property type="protein sequence ID" value="TKW08654"/>
    <property type="gene ID" value="SEVIR_6G038066v2"/>
</dbReference>
<dbReference type="EMBL" id="CM016557">
    <property type="protein sequence ID" value="TKW08654.1"/>
    <property type="molecule type" value="Genomic_DNA"/>
</dbReference>
<accession>A0A4U6U3H4</accession>
<dbReference type="AlphaFoldDB" id="A0A4U6U3H4"/>
<sequence>MLYYLFFLNWLISHNLQLMFKSSSLVQNITYLTDSVNKNFHHLSIKRQELVPSPF</sequence>
<name>A0A4U6U3H4_SETVI</name>
<dbReference type="Proteomes" id="UP000298652">
    <property type="component" value="Chromosome 6"/>
</dbReference>
<keyword evidence="3" id="KW-1185">Reference proteome</keyword>
<feature type="signal peptide" evidence="1">
    <location>
        <begin position="1"/>
        <end position="17"/>
    </location>
</feature>